<evidence type="ECO:0000256" key="1">
    <source>
        <dbReference type="SAM" id="MobiDB-lite"/>
    </source>
</evidence>
<evidence type="ECO:0000313" key="2">
    <source>
        <dbReference type="EMBL" id="KKK77739.1"/>
    </source>
</evidence>
<gene>
    <name evidence="2" type="ORF">LCGC14_2850580</name>
</gene>
<organism evidence="2">
    <name type="scientific">marine sediment metagenome</name>
    <dbReference type="NCBI Taxonomy" id="412755"/>
    <lineage>
        <taxon>unclassified sequences</taxon>
        <taxon>metagenomes</taxon>
        <taxon>ecological metagenomes</taxon>
    </lineage>
</organism>
<sequence>AQDADAVPEPPQLFDLNNADAA</sequence>
<reference evidence="2" key="1">
    <citation type="journal article" date="2015" name="Nature">
        <title>Complex archaea that bridge the gap between prokaryotes and eukaryotes.</title>
        <authorList>
            <person name="Spang A."/>
            <person name="Saw J.H."/>
            <person name="Jorgensen S.L."/>
            <person name="Zaremba-Niedzwiedzka K."/>
            <person name="Martijn J."/>
            <person name="Lind A.E."/>
            <person name="van Eijk R."/>
            <person name="Schleper C."/>
            <person name="Guy L."/>
            <person name="Ettema T.J."/>
        </authorList>
    </citation>
    <scope>NUCLEOTIDE SEQUENCE</scope>
</reference>
<name>A0A0F9AGS2_9ZZZZ</name>
<dbReference type="AlphaFoldDB" id="A0A0F9AGS2"/>
<protein>
    <submittedName>
        <fullName evidence="2">Uncharacterized protein</fullName>
    </submittedName>
</protein>
<dbReference type="EMBL" id="LAZR01054813">
    <property type="protein sequence ID" value="KKK77739.1"/>
    <property type="molecule type" value="Genomic_DNA"/>
</dbReference>
<accession>A0A0F9AGS2</accession>
<feature type="region of interest" description="Disordered" evidence="1">
    <location>
        <begin position="1"/>
        <end position="22"/>
    </location>
</feature>
<comment type="caution">
    <text evidence="2">The sequence shown here is derived from an EMBL/GenBank/DDBJ whole genome shotgun (WGS) entry which is preliminary data.</text>
</comment>
<proteinExistence type="predicted"/>
<feature type="non-terminal residue" evidence="2">
    <location>
        <position position="1"/>
    </location>
</feature>